<accession>A0A6A4PEV9</accession>
<comment type="caution">
    <text evidence="1">The sequence shown here is derived from an EMBL/GenBank/DDBJ whole genome shotgun (WGS) entry which is preliminary data.</text>
</comment>
<sequence length="78" mass="8967">MYIESTFLYSNSTSTTLVSLAASISFSTKQQCHWFPTSMSHGARIMKVTKSMSMLQQFAWKGMMMMMVLMTMLLQHKI</sequence>
<gene>
    <name evidence="1" type="ORF">Lalb_Chr15g0088241</name>
</gene>
<dbReference type="EMBL" id="WOCE01000015">
    <property type="protein sequence ID" value="KAE9599127.1"/>
    <property type="molecule type" value="Genomic_DNA"/>
</dbReference>
<keyword evidence="2" id="KW-1185">Reference proteome</keyword>
<reference evidence="2" key="1">
    <citation type="journal article" date="2020" name="Nat. Commun.">
        <title>Genome sequence of the cluster root forming white lupin.</title>
        <authorList>
            <person name="Hufnagel B."/>
            <person name="Marques A."/>
            <person name="Soriano A."/>
            <person name="Marques L."/>
            <person name="Divol F."/>
            <person name="Doumas P."/>
            <person name="Sallet E."/>
            <person name="Mancinotti D."/>
            <person name="Carrere S."/>
            <person name="Marande W."/>
            <person name="Arribat S."/>
            <person name="Keller J."/>
            <person name="Huneau C."/>
            <person name="Blein T."/>
            <person name="Aime D."/>
            <person name="Laguerre M."/>
            <person name="Taylor J."/>
            <person name="Schubert V."/>
            <person name="Nelson M."/>
            <person name="Geu-Flores F."/>
            <person name="Crespi M."/>
            <person name="Gallardo-Guerrero K."/>
            <person name="Delaux P.-M."/>
            <person name="Salse J."/>
            <person name="Berges H."/>
            <person name="Guyot R."/>
            <person name="Gouzy J."/>
            <person name="Peret B."/>
        </authorList>
    </citation>
    <scope>NUCLEOTIDE SEQUENCE [LARGE SCALE GENOMIC DNA]</scope>
    <source>
        <strain evidence="2">cv. Amiga</strain>
    </source>
</reference>
<evidence type="ECO:0000313" key="1">
    <source>
        <dbReference type="EMBL" id="KAE9599127.1"/>
    </source>
</evidence>
<dbReference type="Proteomes" id="UP000447434">
    <property type="component" value="Chromosome 15"/>
</dbReference>
<name>A0A6A4PEV9_LUPAL</name>
<proteinExistence type="predicted"/>
<organism evidence="1 2">
    <name type="scientific">Lupinus albus</name>
    <name type="common">White lupine</name>
    <name type="synonym">Lupinus termis</name>
    <dbReference type="NCBI Taxonomy" id="3870"/>
    <lineage>
        <taxon>Eukaryota</taxon>
        <taxon>Viridiplantae</taxon>
        <taxon>Streptophyta</taxon>
        <taxon>Embryophyta</taxon>
        <taxon>Tracheophyta</taxon>
        <taxon>Spermatophyta</taxon>
        <taxon>Magnoliopsida</taxon>
        <taxon>eudicotyledons</taxon>
        <taxon>Gunneridae</taxon>
        <taxon>Pentapetalae</taxon>
        <taxon>rosids</taxon>
        <taxon>fabids</taxon>
        <taxon>Fabales</taxon>
        <taxon>Fabaceae</taxon>
        <taxon>Papilionoideae</taxon>
        <taxon>50 kb inversion clade</taxon>
        <taxon>genistoids sensu lato</taxon>
        <taxon>core genistoids</taxon>
        <taxon>Genisteae</taxon>
        <taxon>Lupinus</taxon>
    </lineage>
</organism>
<evidence type="ECO:0000313" key="2">
    <source>
        <dbReference type="Proteomes" id="UP000447434"/>
    </source>
</evidence>
<protein>
    <submittedName>
        <fullName evidence="1">Uncharacterized protein</fullName>
    </submittedName>
</protein>
<dbReference type="AlphaFoldDB" id="A0A6A4PEV9"/>